<reference evidence="2" key="2">
    <citation type="submission" date="2020-09" db="EMBL/GenBank/DDBJ databases">
        <authorList>
            <person name="Sun Q."/>
            <person name="Zhou Y."/>
        </authorList>
    </citation>
    <scope>NUCLEOTIDE SEQUENCE</scope>
    <source>
        <strain evidence="2">CGMCC 4.5737</strain>
    </source>
</reference>
<dbReference type="RefSeq" id="WP_189058090.1">
    <property type="nucleotide sequence ID" value="NZ_BMMK01000012.1"/>
</dbReference>
<comment type="caution">
    <text evidence="2">The sequence shown here is derived from an EMBL/GenBank/DDBJ whole genome shotgun (WGS) entry which is preliminary data.</text>
</comment>
<evidence type="ECO:0000313" key="2">
    <source>
        <dbReference type="EMBL" id="GGM56940.1"/>
    </source>
</evidence>
<dbReference type="AlphaFoldDB" id="A0A8J3FVC3"/>
<evidence type="ECO:0000313" key="3">
    <source>
        <dbReference type="Proteomes" id="UP000637578"/>
    </source>
</evidence>
<evidence type="ECO:0000256" key="1">
    <source>
        <dbReference type="SAM" id="MobiDB-lite"/>
    </source>
</evidence>
<reference evidence="2" key="1">
    <citation type="journal article" date="2014" name="Int. J. Syst. Evol. Microbiol.">
        <title>Complete genome sequence of Corynebacterium casei LMG S-19264T (=DSM 44701T), isolated from a smear-ripened cheese.</title>
        <authorList>
            <consortium name="US DOE Joint Genome Institute (JGI-PGF)"/>
            <person name="Walter F."/>
            <person name="Albersmeier A."/>
            <person name="Kalinowski J."/>
            <person name="Ruckert C."/>
        </authorList>
    </citation>
    <scope>NUCLEOTIDE SEQUENCE</scope>
    <source>
        <strain evidence="2">CGMCC 4.5737</strain>
    </source>
</reference>
<dbReference type="EMBL" id="BMMK01000012">
    <property type="protein sequence ID" value="GGM56940.1"/>
    <property type="molecule type" value="Genomic_DNA"/>
</dbReference>
<name>A0A8J3FVC3_9PSEU</name>
<protein>
    <submittedName>
        <fullName evidence="2">Uncharacterized protein</fullName>
    </submittedName>
</protein>
<organism evidence="2 3">
    <name type="scientific">Longimycelium tulufanense</name>
    <dbReference type="NCBI Taxonomy" id="907463"/>
    <lineage>
        <taxon>Bacteria</taxon>
        <taxon>Bacillati</taxon>
        <taxon>Actinomycetota</taxon>
        <taxon>Actinomycetes</taxon>
        <taxon>Pseudonocardiales</taxon>
        <taxon>Pseudonocardiaceae</taxon>
        <taxon>Longimycelium</taxon>
    </lineage>
</organism>
<accession>A0A8J3FVC3</accession>
<sequence>MDLDHWHRVEYWVVRRGQLQLVRTEDINDHGFYVGSSAQRRAGTTAPDYACALAEEFFDKYRQPPGERWRVKVWRITGFGGDKTDPVCEVEMRSGGTPEPAANARTWTGVA</sequence>
<dbReference type="Proteomes" id="UP000637578">
    <property type="component" value="Unassembled WGS sequence"/>
</dbReference>
<feature type="region of interest" description="Disordered" evidence="1">
    <location>
        <begin position="91"/>
        <end position="111"/>
    </location>
</feature>
<keyword evidence="3" id="KW-1185">Reference proteome</keyword>
<gene>
    <name evidence="2" type="ORF">GCM10012275_30080</name>
</gene>
<proteinExistence type="predicted"/>